<dbReference type="InParanoid" id="A7RKI6"/>
<evidence type="ECO:0008006" key="5">
    <source>
        <dbReference type="Google" id="ProtNLM"/>
    </source>
</evidence>
<dbReference type="InterPro" id="IPR007991">
    <property type="entry name" value="RNA_pol_I_trans_ini_fac_RRN3"/>
</dbReference>
<accession>A7RKI6</accession>
<name>A7RKI6_NEMVE</name>
<feature type="compositionally biased region" description="Basic and acidic residues" evidence="2">
    <location>
        <begin position="7"/>
        <end position="19"/>
    </location>
</feature>
<dbReference type="PANTHER" id="PTHR12790:SF0">
    <property type="entry name" value="RNA POLYMERASE I-SPECIFIC TRANSCRIPTION INITIATION FACTOR RRN3-RELATED"/>
    <property type="match status" value="1"/>
</dbReference>
<protein>
    <recommendedName>
        <fullName evidence="5">RNA polymerase I-specific transcription initiation factor RRN3</fullName>
    </recommendedName>
</protein>
<sequence>MSIMSGESKEPEDKSEKTPCSDLIRGVESDGEDDVVESKGSSPGLVGVLLMSQALENYHKGKRGDYDFLVYKLGDPYLKPLYLQRYLKALKGCVSLLNKSCETLVGTVLRVDWASSDHDTVQEFIEFLTVLVSAQTYYLRACLKMLIKHFMPNVPKGKTAEDLIKEEQEQAFANTHDALQAVLDVVPMTPKFLLPVLSECFPYIKRHQVFQTSYVSNTLQVTWYIPTLRGEILELVINHITKIDELNPESPDKASEESEMAAMLDSLMDILFKYMRDFCFPANELSLDSSTELFGYLVKSIFYIFVFRHRQCLETPEGQKFVSKLNFQRIVTCKLNPLKSFEKVILPTHACCHIQFVMFYICSLDEVFTNSLLEVCWKKVANPGEAGILRQASAAYMASLVARAKYISISTVKTCLELLTHWVHCYIDDHDEACLGADVNKHGPFYSVCQSIFYIFVFRHRQCLETPEGQKFVSKLNFQRIVTCKLNPLKVCLPTVVDLFAQVTKLHQVVLCYTVIERNKRSMLPVSSAITSNRTISQLSLQNPLDSFFPFDPYLLRSLLFDSLHKMEILPSLFNELGEFNKSSKMPIPINYLKSGINPRPSSKYVKPHYQEWKGVGEEHALLEDHQDDESEDEDDYMEYGKSPGVDIPDPTPDIAMSVSPGFALSPNSAIELEHRLQRRTAR</sequence>
<feature type="compositionally biased region" description="Acidic residues" evidence="2">
    <location>
        <begin position="626"/>
        <end position="638"/>
    </location>
</feature>
<dbReference type="EMBL" id="DS469516">
    <property type="protein sequence ID" value="EDO47992.1"/>
    <property type="molecule type" value="Genomic_DNA"/>
</dbReference>
<dbReference type="GO" id="GO:0001181">
    <property type="term" value="F:RNA polymerase I general transcription initiation factor activity"/>
    <property type="evidence" value="ECO:0000318"/>
    <property type="project" value="GO_Central"/>
</dbReference>
<evidence type="ECO:0000256" key="2">
    <source>
        <dbReference type="SAM" id="MobiDB-lite"/>
    </source>
</evidence>
<dbReference type="STRING" id="45351.A7RKI6"/>
<comment type="similarity">
    <text evidence="1">Belongs to the RRN3 family.</text>
</comment>
<dbReference type="eggNOG" id="KOG2434">
    <property type="taxonomic scope" value="Eukaryota"/>
</dbReference>
<dbReference type="HOGENOM" id="CLU_010579_0_0_1"/>
<dbReference type="OMA" id="FKHFYAA"/>
<proteinExistence type="inferred from homology"/>
<dbReference type="Pfam" id="PF05327">
    <property type="entry name" value="RRN3"/>
    <property type="match status" value="2"/>
</dbReference>
<keyword evidence="4" id="KW-1185">Reference proteome</keyword>
<evidence type="ECO:0000256" key="1">
    <source>
        <dbReference type="ARBA" id="ARBA00010098"/>
    </source>
</evidence>
<dbReference type="GO" id="GO:0006361">
    <property type="term" value="P:transcription initiation at RNA polymerase I promoter"/>
    <property type="evidence" value="ECO:0000318"/>
    <property type="project" value="GO_Central"/>
</dbReference>
<evidence type="ECO:0000313" key="3">
    <source>
        <dbReference type="EMBL" id="EDO47992.1"/>
    </source>
</evidence>
<dbReference type="GO" id="GO:0001042">
    <property type="term" value="F:RNA polymerase I core binding"/>
    <property type="evidence" value="ECO:0000318"/>
    <property type="project" value="GO_Central"/>
</dbReference>
<dbReference type="AlphaFoldDB" id="A7RKI6"/>
<gene>
    <name evidence="3" type="ORF">NEMVEDRAFT_v1g238932</name>
</gene>
<evidence type="ECO:0000313" key="4">
    <source>
        <dbReference type="Proteomes" id="UP000001593"/>
    </source>
</evidence>
<dbReference type="PhylomeDB" id="A7RKI6"/>
<feature type="region of interest" description="Disordered" evidence="2">
    <location>
        <begin position="1"/>
        <end position="41"/>
    </location>
</feature>
<reference evidence="3 4" key="1">
    <citation type="journal article" date="2007" name="Science">
        <title>Sea anemone genome reveals ancestral eumetazoan gene repertoire and genomic organization.</title>
        <authorList>
            <person name="Putnam N.H."/>
            <person name="Srivastava M."/>
            <person name="Hellsten U."/>
            <person name="Dirks B."/>
            <person name="Chapman J."/>
            <person name="Salamov A."/>
            <person name="Terry A."/>
            <person name="Shapiro H."/>
            <person name="Lindquist E."/>
            <person name="Kapitonov V.V."/>
            <person name="Jurka J."/>
            <person name="Genikhovich G."/>
            <person name="Grigoriev I.V."/>
            <person name="Lucas S.M."/>
            <person name="Steele R.E."/>
            <person name="Finnerty J.R."/>
            <person name="Technau U."/>
            <person name="Martindale M.Q."/>
            <person name="Rokhsar D.S."/>
        </authorList>
    </citation>
    <scope>NUCLEOTIDE SEQUENCE [LARGE SCALE GENOMIC DNA]</scope>
    <source>
        <strain evidence="4">CH2 X CH6</strain>
    </source>
</reference>
<dbReference type="Proteomes" id="UP000001593">
    <property type="component" value="Unassembled WGS sequence"/>
</dbReference>
<dbReference type="PANTHER" id="PTHR12790">
    <property type="entry name" value="TRANSCRIPTION INITIATION FACTOR IA RRN3"/>
    <property type="match status" value="1"/>
</dbReference>
<dbReference type="GO" id="GO:0005634">
    <property type="term" value="C:nucleus"/>
    <property type="evidence" value="ECO:0000318"/>
    <property type="project" value="GO_Central"/>
</dbReference>
<organism evidence="3 4">
    <name type="scientific">Nematostella vectensis</name>
    <name type="common">Starlet sea anemone</name>
    <dbReference type="NCBI Taxonomy" id="45351"/>
    <lineage>
        <taxon>Eukaryota</taxon>
        <taxon>Metazoa</taxon>
        <taxon>Cnidaria</taxon>
        <taxon>Anthozoa</taxon>
        <taxon>Hexacorallia</taxon>
        <taxon>Actiniaria</taxon>
        <taxon>Edwardsiidae</taxon>
        <taxon>Nematostella</taxon>
    </lineage>
</organism>
<feature type="region of interest" description="Disordered" evidence="2">
    <location>
        <begin position="625"/>
        <end position="661"/>
    </location>
</feature>